<reference evidence="1 2" key="1">
    <citation type="submission" date="2019-01" db="EMBL/GenBank/DDBJ databases">
        <authorList>
            <person name="Chen W.-M."/>
        </authorList>
    </citation>
    <scope>NUCLEOTIDE SEQUENCE [LARGE SCALE GENOMIC DNA]</scope>
    <source>
        <strain evidence="1 2">TER-1</strain>
    </source>
</reference>
<organism evidence="1 2">
    <name type="scientific">Methylobacterium oryzihabitans</name>
    <dbReference type="NCBI Taxonomy" id="2499852"/>
    <lineage>
        <taxon>Bacteria</taxon>
        <taxon>Pseudomonadati</taxon>
        <taxon>Pseudomonadota</taxon>
        <taxon>Alphaproteobacteria</taxon>
        <taxon>Hyphomicrobiales</taxon>
        <taxon>Methylobacteriaceae</taxon>
        <taxon>Methylobacterium</taxon>
    </lineage>
</organism>
<dbReference type="RefSeq" id="WP_127733980.1">
    <property type="nucleotide sequence ID" value="NZ_SACP01000047.1"/>
</dbReference>
<dbReference type="Proteomes" id="UP000286997">
    <property type="component" value="Unassembled WGS sequence"/>
</dbReference>
<dbReference type="OrthoDB" id="7999216at2"/>
<gene>
    <name evidence="1" type="ORF">EOE48_27000</name>
</gene>
<accession>A0A3S2XF38</accession>
<name>A0A3S2XF38_9HYPH</name>
<dbReference type="AlphaFoldDB" id="A0A3S2XF38"/>
<comment type="caution">
    <text evidence="1">The sequence shown here is derived from an EMBL/GenBank/DDBJ whole genome shotgun (WGS) entry which is preliminary data.</text>
</comment>
<sequence length="141" mass="15163">MASLFADAMAEADAVLVEEFGERVRIEPRLALGPGRGELSGPRPDPEREVREVRAQFTLRGAVDTLEGVRQGTKLNGMTRLAVAEAHLRMSAAVLAGLGYPLQADDRIVLVERAGQPAYAIVKPEPSDLADGRYPLVASRS</sequence>
<protein>
    <submittedName>
        <fullName evidence="1">Uncharacterized protein</fullName>
    </submittedName>
</protein>
<dbReference type="EMBL" id="SACP01000047">
    <property type="protein sequence ID" value="RVU13160.1"/>
    <property type="molecule type" value="Genomic_DNA"/>
</dbReference>
<proteinExistence type="predicted"/>
<evidence type="ECO:0000313" key="2">
    <source>
        <dbReference type="Proteomes" id="UP000286997"/>
    </source>
</evidence>
<evidence type="ECO:0000313" key="1">
    <source>
        <dbReference type="EMBL" id="RVU13160.1"/>
    </source>
</evidence>
<keyword evidence="2" id="KW-1185">Reference proteome</keyword>